<dbReference type="PROSITE" id="PS00092">
    <property type="entry name" value="N6_MTASE"/>
    <property type="match status" value="1"/>
</dbReference>
<name>A0A9Q4C3M8_9EURY</name>
<dbReference type="InterPro" id="IPR050953">
    <property type="entry name" value="N4_N6_ade-DNA_methylase"/>
</dbReference>
<keyword evidence="4" id="KW-0808">Transferase</keyword>
<dbReference type="GO" id="GO:0006304">
    <property type="term" value="P:DNA modification"/>
    <property type="evidence" value="ECO:0007669"/>
    <property type="project" value="InterPro"/>
</dbReference>
<dbReference type="PANTHER" id="PTHR33841">
    <property type="entry name" value="DNA METHYLTRANSFERASE YEEA-RELATED"/>
    <property type="match status" value="1"/>
</dbReference>
<dbReference type="PRINTS" id="PR00507">
    <property type="entry name" value="N12N6MTFRASE"/>
</dbReference>
<proteinExistence type="inferred from homology"/>
<dbReference type="InterPro" id="IPR011639">
    <property type="entry name" value="MethylTrfase_TaqI-like_dom"/>
</dbReference>
<dbReference type="InterPro" id="IPR029063">
    <property type="entry name" value="SAM-dependent_MTases_sf"/>
</dbReference>
<dbReference type="PANTHER" id="PTHR33841:SF5">
    <property type="entry name" value="DNA METHYLASE (MODIFICATION METHYLASE) (METHYLTRANSFERASE)-RELATED"/>
    <property type="match status" value="1"/>
</dbReference>
<dbReference type="GO" id="GO:0032259">
    <property type="term" value="P:methylation"/>
    <property type="evidence" value="ECO:0007669"/>
    <property type="project" value="UniProtKB-KW"/>
</dbReference>
<dbReference type="RefSeq" id="WP_266086689.1">
    <property type="nucleotide sequence ID" value="NZ_RKLV01000004.1"/>
</dbReference>
<evidence type="ECO:0000256" key="6">
    <source>
        <dbReference type="ARBA" id="ARBA00047942"/>
    </source>
</evidence>
<comment type="caution">
    <text evidence="9">The sequence shown here is derived from an EMBL/GenBank/DDBJ whole genome shotgun (WGS) entry which is preliminary data.</text>
</comment>
<evidence type="ECO:0000256" key="2">
    <source>
        <dbReference type="ARBA" id="ARBA00011900"/>
    </source>
</evidence>
<protein>
    <recommendedName>
        <fullName evidence="2">site-specific DNA-methyltransferase (adenine-specific)</fullName>
        <ecNumber evidence="2">2.1.1.72</ecNumber>
    </recommendedName>
</protein>
<accession>A0A9Q4C3M8</accession>
<evidence type="ECO:0000313" key="9">
    <source>
        <dbReference type="EMBL" id="MCX2818823.1"/>
    </source>
</evidence>
<keyword evidence="3 9" id="KW-0489">Methyltransferase</keyword>
<gene>
    <name evidence="9" type="ORF">EGH25_05610</name>
</gene>
<dbReference type="InterPro" id="IPR002052">
    <property type="entry name" value="DNA_methylase_N6_adenine_CS"/>
</dbReference>
<dbReference type="Pfam" id="PF07669">
    <property type="entry name" value="Eco57I"/>
    <property type="match status" value="1"/>
</dbReference>
<dbReference type="Gene3D" id="3.40.50.150">
    <property type="entry name" value="Vaccinia Virus protein VP39"/>
    <property type="match status" value="1"/>
</dbReference>
<organism evidence="9 10">
    <name type="scientific">Halorutilus salinus</name>
    <dbReference type="NCBI Taxonomy" id="2487751"/>
    <lineage>
        <taxon>Archaea</taxon>
        <taxon>Methanobacteriati</taxon>
        <taxon>Methanobacteriota</taxon>
        <taxon>Stenosarchaea group</taxon>
        <taxon>Halobacteria</taxon>
        <taxon>Halorutilales</taxon>
        <taxon>Halorutilaceae</taxon>
        <taxon>Halorutilus</taxon>
    </lineage>
</organism>
<dbReference type="SUPFAM" id="SSF53335">
    <property type="entry name" value="S-adenosyl-L-methionine-dependent methyltransferases"/>
    <property type="match status" value="1"/>
</dbReference>
<keyword evidence="10" id="KW-1185">Reference proteome</keyword>
<keyword evidence="5" id="KW-0949">S-adenosyl-L-methionine</keyword>
<evidence type="ECO:0000256" key="4">
    <source>
        <dbReference type="ARBA" id="ARBA00022679"/>
    </source>
</evidence>
<evidence type="ECO:0000259" key="8">
    <source>
        <dbReference type="Pfam" id="PF22837"/>
    </source>
</evidence>
<dbReference type="GO" id="GO:0003676">
    <property type="term" value="F:nucleic acid binding"/>
    <property type="evidence" value="ECO:0007669"/>
    <property type="project" value="InterPro"/>
</dbReference>
<evidence type="ECO:0000313" key="10">
    <source>
        <dbReference type="Proteomes" id="UP001149411"/>
    </source>
</evidence>
<dbReference type="EC" id="2.1.1.72" evidence="2"/>
<comment type="catalytic activity">
    <reaction evidence="6">
        <text>a 2'-deoxyadenosine in DNA + S-adenosyl-L-methionine = an N(6)-methyl-2'-deoxyadenosine in DNA + S-adenosyl-L-homocysteine + H(+)</text>
        <dbReference type="Rhea" id="RHEA:15197"/>
        <dbReference type="Rhea" id="RHEA-COMP:12418"/>
        <dbReference type="Rhea" id="RHEA-COMP:12419"/>
        <dbReference type="ChEBI" id="CHEBI:15378"/>
        <dbReference type="ChEBI" id="CHEBI:57856"/>
        <dbReference type="ChEBI" id="CHEBI:59789"/>
        <dbReference type="ChEBI" id="CHEBI:90615"/>
        <dbReference type="ChEBI" id="CHEBI:90616"/>
        <dbReference type="EC" id="2.1.1.72"/>
    </reaction>
</comment>
<feature type="domain" description="Type II methyltransferase M.Eco57I C-terminal" evidence="8">
    <location>
        <begin position="327"/>
        <end position="571"/>
    </location>
</feature>
<dbReference type="Proteomes" id="UP001149411">
    <property type="component" value="Unassembled WGS sequence"/>
</dbReference>
<dbReference type="AlphaFoldDB" id="A0A9Q4C3M8"/>
<reference evidence="9" key="1">
    <citation type="submission" date="2022-09" db="EMBL/GenBank/DDBJ databases">
        <title>Haloadaptaus new haloarchaeum isolated from saline soil.</title>
        <authorList>
            <person name="Duran-Viseras A."/>
            <person name="Sanchez-Porro C."/>
            <person name="Ventosa A."/>
        </authorList>
    </citation>
    <scope>NUCLEOTIDE SEQUENCE</scope>
    <source>
        <strain evidence="9">F3-133</strain>
    </source>
</reference>
<evidence type="ECO:0000256" key="3">
    <source>
        <dbReference type="ARBA" id="ARBA00022603"/>
    </source>
</evidence>
<evidence type="ECO:0000256" key="1">
    <source>
        <dbReference type="ARBA" id="ARBA00006594"/>
    </source>
</evidence>
<comment type="similarity">
    <text evidence="1">Belongs to the N(4)/N(6)-methyltransferase family.</text>
</comment>
<dbReference type="GO" id="GO:0009007">
    <property type="term" value="F:site-specific DNA-methyltransferase (adenine-specific) activity"/>
    <property type="evidence" value="ECO:0007669"/>
    <property type="project" value="UniProtKB-EC"/>
</dbReference>
<dbReference type="EMBL" id="RKLV01000004">
    <property type="protein sequence ID" value="MCX2818823.1"/>
    <property type="molecule type" value="Genomic_DNA"/>
</dbReference>
<dbReference type="InterPro" id="IPR054520">
    <property type="entry name" value="M_Eco57I_C"/>
</dbReference>
<dbReference type="Pfam" id="PF22837">
    <property type="entry name" value="M_Eco57I_C"/>
    <property type="match status" value="1"/>
</dbReference>
<evidence type="ECO:0000256" key="5">
    <source>
        <dbReference type="ARBA" id="ARBA00022691"/>
    </source>
</evidence>
<feature type="domain" description="Type II methyltransferase M.TaqI-like" evidence="7">
    <location>
        <begin position="62"/>
        <end position="235"/>
    </location>
</feature>
<evidence type="ECO:0000259" key="7">
    <source>
        <dbReference type="Pfam" id="PF07669"/>
    </source>
</evidence>
<sequence>MTRTVLYPPPRIARVFTRYAVDSEDDEVLDPACGSGTITVEAYKQIDELSNDASHQEILDRISAVDINKFPLHLTALNLASRSMTEPTDEINAYNEDFFNLHPMSRESDAGKVGRDGDDGNALGKSDAVVANPPYVRQEDLFPSKEHFREHLKSAEFRDTNNRTPYFDGDKKLSARSDLYVYFITHATQFLRDGGRLGFIVPSKWMNVKYGAALQEFLYDHYRIDAVVGFRLRVFEDALVDSVLILAERAEDEEERRENVVNFVRINEEMSAPDIVDTATFDYAVPEDAYMKIYSRPNYRTTSVRQSYLMDEDRDKIEPYLFAPNVYIQLLENEKTVPLNSLGSVSRGETTGANAFFFIDEDDARTLGTDDRFLQPALKSIRQIEEGDVLTEDSTDRYLLDVHDYVEEVRQMGNEEMTADTVKRALSRDGYDSLREYIEQGEAEEYHERRTCATRKVWFDLGELNRPEIIHPGFFNERIFAALNKDRLPVSDVIQCAELDNGIPDRTVMAILSSTVYKGTLECWGRREGGGALKVVTYELSSVPVPDVREMSDKTRANLADAYDNYLETGDPTPIDETLVDFLDLDATVEELQKGRELMTTERVESGKNVEVLVEEVEDIEVGDEIEFRKAKSDTDLSEFA</sequence>